<evidence type="ECO:0000313" key="2">
    <source>
        <dbReference type="Proteomes" id="UP001233172"/>
    </source>
</evidence>
<feature type="non-terminal residue" evidence="1">
    <location>
        <position position="1"/>
    </location>
</feature>
<name>A0AAD8BIB6_BIOPF</name>
<accession>A0AAD8BIB6</accession>
<proteinExistence type="predicted"/>
<sequence>NLTRTLKSTIYTSPTLTDAYYYRGNVSYPFPPNVEVVGDAPGLVSQCHS</sequence>
<dbReference type="Proteomes" id="UP001233172">
    <property type="component" value="Unassembled WGS sequence"/>
</dbReference>
<comment type="caution">
    <text evidence="1">The sequence shown here is derived from an EMBL/GenBank/DDBJ whole genome shotgun (WGS) entry which is preliminary data.</text>
</comment>
<keyword evidence="2" id="KW-1185">Reference proteome</keyword>
<reference evidence="1" key="2">
    <citation type="submission" date="2023-04" db="EMBL/GenBank/DDBJ databases">
        <authorList>
            <person name="Bu L."/>
            <person name="Lu L."/>
            <person name="Laidemitt M.R."/>
            <person name="Zhang S.M."/>
            <person name="Mutuku M."/>
            <person name="Mkoji G."/>
            <person name="Steinauer M."/>
            <person name="Loker E.S."/>
        </authorList>
    </citation>
    <scope>NUCLEOTIDE SEQUENCE</scope>
    <source>
        <strain evidence="1">KasaAsao</strain>
        <tissue evidence="1">Whole Snail</tissue>
    </source>
</reference>
<dbReference type="AlphaFoldDB" id="A0AAD8BIB6"/>
<organism evidence="1 2">
    <name type="scientific">Biomphalaria pfeifferi</name>
    <name type="common">Bloodfluke planorb</name>
    <name type="synonym">Freshwater snail</name>
    <dbReference type="NCBI Taxonomy" id="112525"/>
    <lineage>
        <taxon>Eukaryota</taxon>
        <taxon>Metazoa</taxon>
        <taxon>Spiralia</taxon>
        <taxon>Lophotrochozoa</taxon>
        <taxon>Mollusca</taxon>
        <taxon>Gastropoda</taxon>
        <taxon>Heterobranchia</taxon>
        <taxon>Euthyneura</taxon>
        <taxon>Panpulmonata</taxon>
        <taxon>Hygrophila</taxon>
        <taxon>Lymnaeoidea</taxon>
        <taxon>Planorbidae</taxon>
        <taxon>Biomphalaria</taxon>
    </lineage>
</organism>
<reference evidence="1" key="1">
    <citation type="journal article" date="2023" name="PLoS Negl. Trop. Dis.">
        <title>A genome sequence for Biomphalaria pfeifferi, the major vector snail for the human-infecting parasite Schistosoma mansoni.</title>
        <authorList>
            <person name="Bu L."/>
            <person name="Lu L."/>
            <person name="Laidemitt M.R."/>
            <person name="Zhang S.M."/>
            <person name="Mutuku M."/>
            <person name="Mkoji G."/>
            <person name="Steinauer M."/>
            <person name="Loker E.S."/>
        </authorList>
    </citation>
    <scope>NUCLEOTIDE SEQUENCE</scope>
    <source>
        <strain evidence="1">KasaAsao</strain>
    </source>
</reference>
<protein>
    <submittedName>
        <fullName evidence="1">Uncharacterized protein</fullName>
    </submittedName>
</protein>
<dbReference type="EMBL" id="JASAOG010000072">
    <property type="protein sequence ID" value="KAK0055152.1"/>
    <property type="molecule type" value="Genomic_DNA"/>
</dbReference>
<evidence type="ECO:0000313" key="1">
    <source>
        <dbReference type="EMBL" id="KAK0055152.1"/>
    </source>
</evidence>
<gene>
    <name evidence="1" type="ORF">Bpfe_015443</name>
</gene>